<dbReference type="EMBL" id="JANBPW010004287">
    <property type="protein sequence ID" value="KAJ1935345.1"/>
    <property type="molecule type" value="Genomic_DNA"/>
</dbReference>
<reference evidence="1" key="1">
    <citation type="submission" date="2022-07" db="EMBL/GenBank/DDBJ databases">
        <title>Phylogenomic reconstructions and comparative analyses of Kickxellomycotina fungi.</title>
        <authorList>
            <person name="Reynolds N.K."/>
            <person name="Stajich J.E."/>
            <person name="Barry K."/>
            <person name="Grigoriev I.V."/>
            <person name="Crous P."/>
            <person name="Smith M.E."/>
        </authorList>
    </citation>
    <scope>NUCLEOTIDE SEQUENCE</scope>
    <source>
        <strain evidence="1">NRRL 5244</strain>
    </source>
</reference>
<evidence type="ECO:0000313" key="1">
    <source>
        <dbReference type="EMBL" id="KAJ1935345.1"/>
    </source>
</evidence>
<gene>
    <name evidence="1" type="ORF">FBU59_005416</name>
</gene>
<keyword evidence="2" id="KW-1185">Reference proteome</keyword>
<organism evidence="1 2">
    <name type="scientific">Linderina macrospora</name>
    <dbReference type="NCBI Taxonomy" id="4868"/>
    <lineage>
        <taxon>Eukaryota</taxon>
        <taxon>Fungi</taxon>
        <taxon>Fungi incertae sedis</taxon>
        <taxon>Zoopagomycota</taxon>
        <taxon>Kickxellomycotina</taxon>
        <taxon>Kickxellomycetes</taxon>
        <taxon>Kickxellales</taxon>
        <taxon>Kickxellaceae</taxon>
        <taxon>Linderina</taxon>
    </lineage>
</organism>
<proteinExistence type="predicted"/>
<evidence type="ECO:0000313" key="2">
    <source>
        <dbReference type="Proteomes" id="UP001150603"/>
    </source>
</evidence>
<accession>A0ACC1J2Z5</accession>
<comment type="caution">
    <text evidence="1">The sequence shown here is derived from an EMBL/GenBank/DDBJ whole genome shotgun (WGS) entry which is preliminary data.</text>
</comment>
<protein>
    <submittedName>
        <fullName evidence="1">Uncharacterized protein</fullName>
    </submittedName>
</protein>
<dbReference type="Proteomes" id="UP001150603">
    <property type="component" value="Unassembled WGS sequence"/>
</dbReference>
<sequence length="101" mass="11174">MDEPLFGGTSRRDLAIERFGSLYTVVVSMLTLVLALVRGVQTGVALHALLGVCVVLFAAVQVQLIRWYRLGDLEPKFRFIIFAMAAALTMLCMVASLYFFA</sequence>
<name>A0ACC1J2Z5_9FUNG</name>